<comment type="caution">
    <text evidence="1">The sequence shown here is derived from an EMBL/GenBank/DDBJ whole genome shotgun (WGS) entry which is preliminary data.</text>
</comment>
<reference evidence="1 2" key="1">
    <citation type="submission" date="2019-05" db="EMBL/GenBank/DDBJ databases">
        <title>Another draft genome of Portunus trituberculatus and its Hox gene families provides insights of decapod evolution.</title>
        <authorList>
            <person name="Jeong J.-H."/>
            <person name="Song I."/>
            <person name="Kim S."/>
            <person name="Choi T."/>
            <person name="Kim D."/>
            <person name="Ryu S."/>
            <person name="Kim W."/>
        </authorList>
    </citation>
    <scope>NUCLEOTIDE SEQUENCE [LARGE SCALE GENOMIC DNA]</scope>
    <source>
        <tissue evidence="1">Muscle</tissue>
    </source>
</reference>
<protein>
    <submittedName>
        <fullName evidence="1">Uncharacterized protein</fullName>
    </submittedName>
</protein>
<dbReference type="EMBL" id="VSRR010011827">
    <property type="protein sequence ID" value="MPC53711.1"/>
    <property type="molecule type" value="Genomic_DNA"/>
</dbReference>
<proteinExistence type="predicted"/>
<dbReference type="AlphaFoldDB" id="A0A5B7G1K3"/>
<name>A0A5B7G1K3_PORTR</name>
<gene>
    <name evidence="1" type="ORF">E2C01_047609</name>
</gene>
<evidence type="ECO:0000313" key="1">
    <source>
        <dbReference type="EMBL" id="MPC53711.1"/>
    </source>
</evidence>
<evidence type="ECO:0000313" key="2">
    <source>
        <dbReference type="Proteomes" id="UP000324222"/>
    </source>
</evidence>
<accession>A0A5B7G1K3</accession>
<dbReference type="Proteomes" id="UP000324222">
    <property type="component" value="Unassembled WGS sequence"/>
</dbReference>
<sequence length="129" mass="14562">MCQWKCQGVSVARAGWAEHGGGRRPGGGGPAGPTPWRVGKEAVTIAGYRNVFAKLLWESHWGNLHLHTVKPILGEWASSNRPKRREEVVLARLRMGCTLPTHMLPYITNTFPPECYREERRPLAAYCRR</sequence>
<keyword evidence="2" id="KW-1185">Reference proteome</keyword>
<organism evidence="1 2">
    <name type="scientific">Portunus trituberculatus</name>
    <name type="common">Swimming crab</name>
    <name type="synonym">Neptunus trituberculatus</name>
    <dbReference type="NCBI Taxonomy" id="210409"/>
    <lineage>
        <taxon>Eukaryota</taxon>
        <taxon>Metazoa</taxon>
        <taxon>Ecdysozoa</taxon>
        <taxon>Arthropoda</taxon>
        <taxon>Crustacea</taxon>
        <taxon>Multicrustacea</taxon>
        <taxon>Malacostraca</taxon>
        <taxon>Eumalacostraca</taxon>
        <taxon>Eucarida</taxon>
        <taxon>Decapoda</taxon>
        <taxon>Pleocyemata</taxon>
        <taxon>Brachyura</taxon>
        <taxon>Eubrachyura</taxon>
        <taxon>Portunoidea</taxon>
        <taxon>Portunidae</taxon>
        <taxon>Portuninae</taxon>
        <taxon>Portunus</taxon>
    </lineage>
</organism>